<reference evidence="3 4" key="1">
    <citation type="journal article" date="2020" name="ISME J.">
        <title>Comparative genomics reveals insights into cyanobacterial evolution and habitat adaptation.</title>
        <authorList>
            <person name="Chen M.Y."/>
            <person name="Teng W.K."/>
            <person name="Zhao L."/>
            <person name="Hu C.X."/>
            <person name="Zhou Y.K."/>
            <person name="Han B.P."/>
            <person name="Song L.R."/>
            <person name="Shu W.S."/>
        </authorList>
    </citation>
    <scope>NUCLEOTIDE SEQUENCE [LARGE SCALE GENOMIC DNA]</scope>
    <source>
        <strain evidence="3 4">FACHB-3921</strain>
    </source>
</reference>
<keyword evidence="4" id="KW-1185">Reference proteome</keyword>
<dbReference type="Pfam" id="PF08239">
    <property type="entry name" value="SH3_3"/>
    <property type="match status" value="1"/>
</dbReference>
<sequence>MTEDPLKQNLDITGSSIHNSQIGQSRRDLIQSHSTVHNNEGNVTHYLGNVVNNVVNTIFPPFETIKGALINTSNWVRSMLPEPKYYYYNIAQFDANYLMKMEQIEQERLKLETIDFTHRADTAKKLIQLQNEELQLQNERFLWEKSVVEKNLRLIQESQVNALEERRKELQIQSDMQYLRLQATRGDIVELLSQESGKFVIIPSPPEILSEVQAFQSLKVEIPHNLQDTINKYYSSETTKPCIGYRNIFDEYINDTQASVVGTFLLPIPTLIFHSKVAHQYVYMSITLTSPEFTQIENKFLINYKPNICNIPLPRWNWAEVNKELQLQGLAPGESYQKILDLITTIHTVVAIYFSDLYCLNLNPYHNLKLFQFIDDSKFSEALQTWVEPFQNYLLEAQSKIQEELKNIRQLQIEQTRQYYSGSNYINFAQVIGCIIGIMFLFAMCNQQSSQVNTVDTGEQHFVENQQDKSGVIQVPYPDIDTANLRIAPNEESKVVGILKNGTIVNLLEVTSDGQWQKVTTQDGMSGWVWAKFVQ</sequence>
<evidence type="ECO:0000256" key="1">
    <source>
        <dbReference type="SAM" id="Coils"/>
    </source>
</evidence>
<dbReference type="Proteomes" id="UP000621307">
    <property type="component" value="Unassembled WGS sequence"/>
</dbReference>
<dbReference type="PROSITE" id="PS51781">
    <property type="entry name" value="SH3B"/>
    <property type="match status" value="1"/>
</dbReference>
<protein>
    <submittedName>
        <fullName evidence="3">SH3 domain-containing protein</fullName>
    </submittedName>
</protein>
<organism evidence="3 4">
    <name type="scientific">Nostoc parmelioides FACHB-3921</name>
    <dbReference type="NCBI Taxonomy" id="2692909"/>
    <lineage>
        <taxon>Bacteria</taxon>
        <taxon>Bacillati</taxon>
        <taxon>Cyanobacteriota</taxon>
        <taxon>Cyanophyceae</taxon>
        <taxon>Nostocales</taxon>
        <taxon>Nostocaceae</taxon>
        <taxon>Nostoc</taxon>
    </lineage>
</organism>
<accession>A0ABR8BM38</accession>
<comment type="caution">
    <text evidence="3">The sequence shown here is derived from an EMBL/GenBank/DDBJ whole genome shotgun (WGS) entry which is preliminary data.</text>
</comment>
<evidence type="ECO:0000259" key="2">
    <source>
        <dbReference type="PROSITE" id="PS51781"/>
    </source>
</evidence>
<dbReference type="Gene3D" id="2.30.30.40">
    <property type="entry name" value="SH3 Domains"/>
    <property type="match status" value="1"/>
</dbReference>
<dbReference type="InterPro" id="IPR003646">
    <property type="entry name" value="SH3-like_bac-type"/>
</dbReference>
<feature type="domain" description="SH3b" evidence="2">
    <location>
        <begin position="468"/>
        <end position="535"/>
    </location>
</feature>
<feature type="coiled-coil region" evidence="1">
    <location>
        <begin position="119"/>
        <end position="173"/>
    </location>
</feature>
<dbReference type="RefSeq" id="WP_190571461.1">
    <property type="nucleotide sequence ID" value="NZ_JACJQL010000071.1"/>
</dbReference>
<evidence type="ECO:0000313" key="4">
    <source>
        <dbReference type="Proteomes" id="UP000621307"/>
    </source>
</evidence>
<dbReference type="EMBL" id="JACJQL010000071">
    <property type="protein sequence ID" value="MBD2254941.1"/>
    <property type="molecule type" value="Genomic_DNA"/>
</dbReference>
<evidence type="ECO:0000313" key="3">
    <source>
        <dbReference type="EMBL" id="MBD2254941.1"/>
    </source>
</evidence>
<keyword evidence="1" id="KW-0175">Coiled coil</keyword>
<proteinExistence type="predicted"/>
<gene>
    <name evidence="3" type="ORF">H6G14_27335</name>
</gene>
<name>A0ABR8BM38_9NOSO</name>